<gene>
    <name evidence="1" type="ORF">D3218_15175</name>
</gene>
<organism evidence="1 2">
    <name type="scientific">Aureimonas flava</name>
    <dbReference type="NCBI Taxonomy" id="2320271"/>
    <lineage>
        <taxon>Bacteria</taxon>
        <taxon>Pseudomonadati</taxon>
        <taxon>Pseudomonadota</taxon>
        <taxon>Alphaproteobacteria</taxon>
        <taxon>Hyphomicrobiales</taxon>
        <taxon>Aurantimonadaceae</taxon>
        <taxon>Aureimonas</taxon>
    </lineage>
</organism>
<protein>
    <submittedName>
        <fullName evidence="1">Uncharacterized protein</fullName>
    </submittedName>
</protein>
<accession>A0A3A1WHU9</accession>
<dbReference type="EMBL" id="QYRN01000008">
    <property type="protein sequence ID" value="RIX99115.1"/>
    <property type="molecule type" value="Genomic_DNA"/>
</dbReference>
<sequence length="383" mass="42714">MSRSIARFVVDQLVEFRKRPPARTTAEGRATERLLMATAIPDWIEEDGERVTARKVAAIAQVSERKASRALAERRGAPKREAQAAALDGHERALFDVANALLPDDGFCVLRVSDLEARLWPEPAETDAARRKRRSRLLKSFEALRLLSFHVVAKGDLLALRRGRTWKPDDAAARLAAAASKPGLVASLPAPPSRATFWTSTEVRGLVATLRVALKKGYDPDVFRDFIAIQRVVLDGRATENLHRFAHRISGGYGYWSNDLPTFFSFAAAGHWGIRLEPGVRDAVAELGRRITLLEEDGKWGRSAESVMHSLECFQSRGSPLFECFEAEGRARITAFRAIIEVRDRAGDWIDIDQALALCDRLAREEEAGRWSAEPYLNPDCPF</sequence>
<evidence type="ECO:0000313" key="1">
    <source>
        <dbReference type="EMBL" id="RIX99115.1"/>
    </source>
</evidence>
<name>A0A3A1WHU9_9HYPH</name>
<dbReference type="AlphaFoldDB" id="A0A3A1WHU9"/>
<keyword evidence="2" id="KW-1185">Reference proteome</keyword>
<dbReference type="Proteomes" id="UP000265750">
    <property type="component" value="Unassembled WGS sequence"/>
</dbReference>
<evidence type="ECO:0000313" key="2">
    <source>
        <dbReference type="Proteomes" id="UP000265750"/>
    </source>
</evidence>
<reference evidence="2" key="1">
    <citation type="submission" date="2018-09" db="EMBL/GenBank/DDBJ databases">
        <authorList>
            <person name="Tuo L."/>
        </authorList>
    </citation>
    <scope>NUCLEOTIDE SEQUENCE [LARGE SCALE GENOMIC DNA]</scope>
    <source>
        <strain evidence="2">M2BS4Y-1</strain>
    </source>
</reference>
<comment type="caution">
    <text evidence="1">The sequence shown here is derived from an EMBL/GenBank/DDBJ whole genome shotgun (WGS) entry which is preliminary data.</text>
</comment>
<proteinExistence type="predicted"/>